<organism evidence="8 9">
    <name type="scientific">Symbiodinium necroappetens</name>
    <dbReference type="NCBI Taxonomy" id="1628268"/>
    <lineage>
        <taxon>Eukaryota</taxon>
        <taxon>Sar</taxon>
        <taxon>Alveolata</taxon>
        <taxon>Dinophyceae</taxon>
        <taxon>Suessiales</taxon>
        <taxon>Symbiodiniaceae</taxon>
        <taxon>Symbiodinium</taxon>
    </lineage>
</organism>
<evidence type="ECO:0000256" key="5">
    <source>
        <dbReference type="ARBA" id="ARBA00023239"/>
    </source>
</evidence>
<proteinExistence type="inferred from homology"/>
<comment type="similarity">
    <text evidence="2 7">Belongs to the group II decarboxylase family.</text>
</comment>
<evidence type="ECO:0000256" key="1">
    <source>
        <dbReference type="ARBA" id="ARBA00001933"/>
    </source>
</evidence>
<reference evidence="8" key="1">
    <citation type="submission" date="2021-02" db="EMBL/GenBank/DDBJ databases">
        <authorList>
            <person name="Dougan E. K."/>
            <person name="Rhodes N."/>
            <person name="Thang M."/>
            <person name="Chan C."/>
        </authorList>
    </citation>
    <scope>NUCLEOTIDE SEQUENCE</scope>
</reference>
<evidence type="ECO:0000256" key="6">
    <source>
        <dbReference type="PIRSR" id="PIRSR602129-50"/>
    </source>
</evidence>
<dbReference type="Gene3D" id="3.90.1150.10">
    <property type="entry name" value="Aspartate Aminotransferase, domain 1"/>
    <property type="match status" value="1"/>
</dbReference>
<keyword evidence="4 6" id="KW-0663">Pyridoxal phosphate</keyword>
<dbReference type="InterPro" id="IPR015421">
    <property type="entry name" value="PyrdxlP-dep_Trfase_major"/>
</dbReference>
<dbReference type="InterPro" id="IPR015424">
    <property type="entry name" value="PyrdxlP-dep_Trfase"/>
</dbReference>
<dbReference type="PANTHER" id="PTHR11999:SF70">
    <property type="entry name" value="MIP05841P"/>
    <property type="match status" value="1"/>
</dbReference>
<evidence type="ECO:0000256" key="4">
    <source>
        <dbReference type="ARBA" id="ARBA00022898"/>
    </source>
</evidence>
<dbReference type="Pfam" id="PF00282">
    <property type="entry name" value="Pyridoxal_deC"/>
    <property type="match status" value="1"/>
</dbReference>
<evidence type="ECO:0000256" key="3">
    <source>
        <dbReference type="ARBA" id="ARBA00022793"/>
    </source>
</evidence>
<evidence type="ECO:0000313" key="9">
    <source>
        <dbReference type="Proteomes" id="UP000601435"/>
    </source>
</evidence>
<dbReference type="EMBL" id="CAJNJA010007364">
    <property type="protein sequence ID" value="CAE7223679.1"/>
    <property type="molecule type" value="Genomic_DNA"/>
</dbReference>
<comment type="cofactor">
    <cofactor evidence="1 6 7">
        <name>pyridoxal 5'-phosphate</name>
        <dbReference type="ChEBI" id="CHEBI:597326"/>
    </cofactor>
</comment>
<dbReference type="PROSITE" id="PS00392">
    <property type="entry name" value="DDC_GAD_HDC_YDC"/>
    <property type="match status" value="1"/>
</dbReference>
<dbReference type="InterPro" id="IPR021115">
    <property type="entry name" value="Pyridoxal-P_BS"/>
</dbReference>
<name>A0A812K9W8_9DINO</name>
<evidence type="ECO:0000256" key="7">
    <source>
        <dbReference type="RuleBase" id="RU000382"/>
    </source>
</evidence>
<dbReference type="PANTHER" id="PTHR11999">
    <property type="entry name" value="GROUP II PYRIDOXAL-5-PHOSPHATE DECARBOXYLASE"/>
    <property type="match status" value="1"/>
</dbReference>
<keyword evidence="9" id="KW-1185">Reference proteome</keyword>
<dbReference type="GO" id="GO:0016831">
    <property type="term" value="F:carboxy-lyase activity"/>
    <property type="evidence" value="ECO:0007669"/>
    <property type="project" value="UniProtKB-KW"/>
</dbReference>
<protein>
    <submittedName>
        <fullName evidence="8">ELI5 protein</fullName>
    </submittedName>
</protein>
<dbReference type="SUPFAM" id="SSF53383">
    <property type="entry name" value="PLP-dependent transferases"/>
    <property type="match status" value="1"/>
</dbReference>
<comment type="caution">
    <text evidence="8">The sequence shown here is derived from an EMBL/GenBank/DDBJ whole genome shotgun (WGS) entry which is preliminary data.</text>
</comment>
<dbReference type="Proteomes" id="UP000601435">
    <property type="component" value="Unassembled WGS sequence"/>
</dbReference>
<dbReference type="Gene3D" id="3.40.640.10">
    <property type="entry name" value="Type I PLP-dependent aspartate aminotransferase-like (Major domain)"/>
    <property type="match status" value="1"/>
</dbReference>
<dbReference type="FunFam" id="3.40.640.10:FF:000025">
    <property type="entry name" value="Histidine decarboxylase"/>
    <property type="match status" value="1"/>
</dbReference>
<dbReference type="CDD" id="cd06450">
    <property type="entry name" value="DOPA_deC_like"/>
    <property type="match status" value="1"/>
</dbReference>
<sequence>MTPDEFRRHGAELIEFIARYYETLSAGGGERRVLSEAEPGDVFNAVPPEAPEVGEDFAHVISEIDRVVMPGITHWQSPGFFGYFPASATFPAILGELLSAGLGVQGMLWQTSPACTELETRMLDWMGRAIGLPEAFLSEGDGGGVIQGTASEAALVAMVAARQRALDDRGVEETDRAALNGRLVAYASEQAHSSIVKAAMVCGIGRSNVRLVGTDGNLAMDAERLRAQVEEDARAGLIPFFVCATLGTTSTGAIDPLAEIVRIVRPTPSGGGGWVHVDGAYAGAALVCPEHRGMIEGVELADSFNFNPHKWLLVNFDCSCLWVRDRAALVNALSITPEYLRNTQSDAKAVIDYRDWQVPLGRRFRAMKLWFVMRHYGLEGLRAHIREHVRLAELFESWVRADDRFEMVAPRSLSLVCFRLKAGDGATRSLLEKVNATGEVFVTHTVIPFAGGGGEPVYAIRFAVGAVTVTEADVARAWEIITAHAT</sequence>
<accession>A0A812K9W8</accession>
<dbReference type="AlphaFoldDB" id="A0A812K9W8"/>
<dbReference type="GO" id="GO:0030170">
    <property type="term" value="F:pyridoxal phosphate binding"/>
    <property type="evidence" value="ECO:0007669"/>
    <property type="project" value="InterPro"/>
</dbReference>
<feature type="modified residue" description="N6-(pyridoxal phosphate)lysine" evidence="6">
    <location>
        <position position="310"/>
    </location>
</feature>
<evidence type="ECO:0000256" key="2">
    <source>
        <dbReference type="ARBA" id="ARBA00009533"/>
    </source>
</evidence>
<keyword evidence="3" id="KW-0210">Decarboxylase</keyword>
<dbReference type="InterPro" id="IPR002129">
    <property type="entry name" value="PyrdxlP-dep_de-COase"/>
</dbReference>
<dbReference type="PRINTS" id="PR00800">
    <property type="entry name" value="YHDCRBOXLASE"/>
</dbReference>
<dbReference type="Gene3D" id="1.20.1340.10">
    <property type="entry name" value="dopa decarboxylase, N-terminal domain"/>
    <property type="match status" value="1"/>
</dbReference>
<dbReference type="InterPro" id="IPR015422">
    <property type="entry name" value="PyrdxlP-dep_Trfase_small"/>
</dbReference>
<dbReference type="GO" id="GO:0006520">
    <property type="term" value="P:amino acid metabolic process"/>
    <property type="evidence" value="ECO:0007669"/>
    <property type="project" value="InterPro"/>
</dbReference>
<dbReference type="GO" id="GO:0005737">
    <property type="term" value="C:cytoplasm"/>
    <property type="evidence" value="ECO:0007669"/>
    <property type="project" value="TreeGrafter"/>
</dbReference>
<gene>
    <name evidence="8" type="primary">ELI5</name>
    <name evidence="8" type="ORF">SNEC2469_LOCUS3015</name>
</gene>
<dbReference type="InterPro" id="IPR010977">
    <property type="entry name" value="Aromatic_deC"/>
</dbReference>
<keyword evidence="5 7" id="KW-0456">Lyase</keyword>
<evidence type="ECO:0000313" key="8">
    <source>
        <dbReference type="EMBL" id="CAE7223679.1"/>
    </source>
</evidence>
<dbReference type="OrthoDB" id="286427at2759"/>
<dbReference type="GO" id="GO:0019752">
    <property type="term" value="P:carboxylic acid metabolic process"/>
    <property type="evidence" value="ECO:0007669"/>
    <property type="project" value="InterPro"/>
</dbReference>